<dbReference type="AlphaFoldDB" id="A0A9W2ZCK2"/>
<feature type="region of interest" description="Disordered" evidence="1">
    <location>
        <begin position="108"/>
        <end position="140"/>
    </location>
</feature>
<keyword evidence="2" id="KW-0732">Signal</keyword>
<evidence type="ECO:0000313" key="3">
    <source>
        <dbReference type="Proteomes" id="UP001165740"/>
    </source>
</evidence>
<protein>
    <submittedName>
        <fullName evidence="4">Scavenger receptor class F member 1-like isoform X3</fullName>
    </submittedName>
</protein>
<evidence type="ECO:0000256" key="2">
    <source>
        <dbReference type="SAM" id="SignalP"/>
    </source>
</evidence>
<evidence type="ECO:0000313" key="4">
    <source>
        <dbReference type="RefSeq" id="XP_055872641.1"/>
    </source>
</evidence>
<gene>
    <name evidence="4" type="primary">LOC106079123</name>
</gene>
<dbReference type="RefSeq" id="XP_055872641.1">
    <property type="nucleotide sequence ID" value="XM_056016666.1"/>
</dbReference>
<proteinExistence type="predicted"/>
<dbReference type="Proteomes" id="UP001165740">
    <property type="component" value="Chromosome 18"/>
</dbReference>
<name>A0A9W2ZCK2_BIOGL</name>
<feature type="signal peptide" evidence="2">
    <location>
        <begin position="1"/>
        <end position="30"/>
    </location>
</feature>
<dbReference type="GeneID" id="106079123"/>
<keyword evidence="3" id="KW-1185">Reference proteome</keyword>
<dbReference type="Gene3D" id="2.170.300.10">
    <property type="entry name" value="Tie2 ligand-binding domain superfamily"/>
    <property type="match status" value="1"/>
</dbReference>
<sequence length="140" mass="15339">MELHISRKTKLNSSISILRLFVYLLPVSDGCLYQRYGEDCSKVCNRCIGNCDKVNGTCKNCVEGYTDPKAGCNKDCPLGTFGFRCKGDCALKCKEDCLERIYGTCPETASSSRFGTVQSDIKSTPTSTANDPSTTDMTSR</sequence>
<feature type="chain" id="PRO_5040910759" evidence="2">
    <location>
        <begin position="31"/>
        <end position="140"/>
    </location>
</feature>
<accession>A0A9W2ZCK2</accession>
<reference evidence="4" key="1">
    <citation type="submission" date="2025-08" db="UniProtKB">
        <authorList>
            <consortium name="RefSeq"/>
        </authorList>
    </citation>
    <scope>IDENTIFICATION</scope>
</reference>
<evidence type="ECO:0000256" key="1">
    <source>
        <dbReference type="SAM" id="MobiDB-lite"/>
    </source>
</evidence>
<organism evidence="3 4">
    <name type="scientific">Biomphalaria glabrata</name>
    <name type="common">Bloodfluke planorb</name>
    <name type="synonym">Freshwater snail</name>
    <dbReference type="NCBI Taxonomy" id="6526"/>
    <lineage>
        <taxon>Eukaryota</taxon>
        <taxon>Metazoa</taxon>
        <taxon>Spiralia</taxon>
        <taxon>Lophotrochozoa</taxon>
        <taxon>Mollusca</taxon>
        <taxon>Gastropoda</taxon>
        <taxon>Heterobranchia</taxon>
        <taxon>Euthyneura</taxon>
        <taxon>Panpulmonata</taxon>
        <taxon>Hygrophila</taxon>
        <taxon>Lymnaeoidea</taxon>
        <taxon>Planorbidae</taxon>
        <taxon>Biomphalaria</taxon>
    </lineage>
</organism>